<dbReference type="Proteomes" id="UP000019666">
    <property type="component" value="Unassembled WGS sequence"/>
</dbReference>
<comment type="caution">
    <text evidence="1">The sequence shown here is derived from an EMBL/GenBank/DDBJ whole genome shotgun (WGS) entry which is preliminary data.</text>
</comment>
<dbReference type="InterPro" id="IPR036188">
    <property type="entry name" value="FAD/NAD-bd_sf"/>
</dbReference>
<evidence type="ECO:0000313" key="2">
    <source>
        <dbReference type="Proteomes" id="UP000019666"/>
    </source>
</evidence>
<sequence length="121" mass="14102">MRLHYVSERRDTAYWRDVTASHPPVVTERLEKWSRKFPSREDFEPFPLGLAHVQEQLYVPVLNGLGLLSQDLARAEMARDPKLRQRARETHASLVAEYSRAAEKCLPHRAWLESLHKETVA</sequence>
<dbReference type="EMBL" id="AOSK01000018">
    <property type="protein sequence ID" value="EYD78063.1"/>
    <property type="molecule type" value="Genomic_DNA"/>
</dbReference>
<organism evidence="1 2">
    <name type="scientific">Rubellimicrobium mesophilum DSM 19309</name>
    <dbReference type="NCBI Taxonomy" id="442562"/>
    <lineage>
        <taxon>Bacteria</taxon>
        <taxon>Pseudomonadati</taxon>
        <taxon>Pseudomonadota</taxon>
        <taxon>Alphaproteobacteria</taxon>
        <taxon>Rhodobacterales</taxon>
        <taxon>Roseobacteraceae</taxon>
        <taxon>Rubellimicrobium</taxon>
    </lineage>
</organism>
<evidence type="ECO:0000313" key="1">
    <source>
        <dbReference type="EMBL" id="EYD78063.1"/>
    </source>
</evidence>
<gene>
    <name evidence="1" type="ORF">Rumeso_00400</name>
</gene>
<accession>A0A017HVB6</accession>
<dbReference type="STRING" id="442562.Rumeso_00400"/>
<proteinExistence type="predicted"/>
<dbReference type="Gene3D" id="3.50.50.60">
    <property type="entry name" value="FAD/NAD(P)-binding domain"/>
    <property type="match status" value="1"/>
</dbReference>
<keyword evidence="2" id="KW-1185">Reference proteome</keyword>
<reference evidence="1 2" key="1">
    <citation type="submission" date="2013-02" db="EMBL/GenBank/DDBJ databases">
        <authorList>
            <person name="Fiebig A."/>
            <person name="Goeker M."/>
            <person name="Klenk H.-P.P."/>
        </authorList>
    </citation>
    <scope>NUCLEOTIDE SEQUENCE [LARGE SCALE GENOMIC DNA]</scope>
    <source>
        <strain evidence="1 2">DSM 19309</strain>
    </source>
</reference>
<dbReference type="HOGENOM" id="CLU_2036311_0_0_5"/>
<dbReference type="AlphaFoldDB" id="A0A017HVB6"/>
<name>A0A017HVB6_9RHOB</name>
<protein>
    <submittedName>
        <fullName evidence="1">Tryptophan halogenase</fullName>
    </submittedName>
</protein>